<dbReference type="OrthoDB" id="9808669at2"/>
<evidence type="ECO:0000256" key="1">
    <source>
        <dbReference type="ARBA" id="ARBA00008467"/>
    </source>
</evidence>
<dbReference type="InterPro" id="IPR014030">
    <property type="entry name" value="Ketoacyl_synth_N"/>
</dbReference>
<dbReference type="InterPro" id="IPR016039">
    <property type="entry name" value="Thiolase-like"/>
</dbReference>
<dbReference type="Pfam" id="PF00109">
    <property type="entry name" value="ketoacyl-synt"/>
    <property type="match status" value="1"/>
</dbReference>
<dbReference type="RefSeq" id="WP_048583342.1">
    <property type="nucleotide sequence ID" value="NZ_LFNT01000028.1"/>
</dbReference>
<comment type="caution">
    <text evidence="6">The sequence shown here is derived from an EMBL/GenBank/DDBJ whole genome shotgun (WGS) entry which is preliminary data.</text>
</comment>
<accession>A0A0J7Z937</accession>
<dbReference type="PANTHER" id="PTHR11712:SF347">
    <property type="entry name" value="BETA KETOACYL-ACYL CARRIER PROTEIN SYNTHASE"/>
    <property type="match status" value="1"/>
</dbReference>
<dbReference type="Proteomes" id="UP000037432">
    <property type="component" value="Unassembled WGS sequence"/>
</dbReference>
<dbReference type="GO" id="GO:0006633">
    <property type="term" value="P:fatty acid biosynthetic process"/>
    <property type="evidence" value="ECO:0007669"/>
    <property type="project" value="InterPro"/>
</dbReference>
<dbReference type="PROSITE" id="PS52004">
    <property type="entry name" value="KS3_2"/>
    <property type="match status" value="1"/>
</dbReference>
<name>A0A0J7Z937_STRVR</name>
<dbReference type="PANTHER" id="PTHR11712">
    <property type="entry name" value="POLYKETIDE SYNTHASE-RELATED"/>
    <property type="match status" value="1"/>
</dbReference>
<dbReference type="FunFam" id="3.40.47.10:FF:000018">
    <property type="entry name" value="3-oxoacyl-[acyl-carrier-protein] synthase 2"/>
    <property type="match status" value="1"/>
</dbReference>
<evidence type="ECO:0000256" key="2">
    <source>
        <dbReference type="ARBA" id="ARBA00022679"/>
    </source>
</evidence>
<dbReference type="InterPro" id="IPR018201">
    <property type="entry name" value="Ketoacyl_synth_AS"/>
</dbReference>
<dbReference type="GO" id="GO:0004315">
    <property type="term" value="F:3-oxoacyl-[acyl-carrier-protein] synthase activity"/>
    <property type="evidence" value="ECO:0007669"/>
    <property type="project" value="InterPro"/>
</dbReference>
<evidence type="ECO:0000256" key="3">
    <source>
        <dbReference type="ARBA" id="ARBA00023315"/>
    </source>
</evidence>
<feature type="domain" description="Ketosynthase family 3 (KS3)" evidence="5">
    <location>
        <begin position="2"/>
        <end position="404"/>
    </location>
</feature>
<dbReference type="NCBIfam" id="NF005589">
    <property type="entry name" value="PRK07314.1"/>
    <property type="match status" value="1"/>
</dbReference>
<evidence type="ECO:0000313" key="7">
    <source>
        <dbReference type="Proteomes" id="UP000037432"/>
    </source>
</evidence>
<reference evidence="6 7" key="1">
    <citation type="submission" date="2015-06" db="EMBL/GenBank/DDBJ databases">
        <authorList>
            <person name="Ju K.-S."/>
            <person name="Doroghazi J.R."/>
            <person name="Metcalf W.W."/>
        </authorList>
    </citation>
    <scope>NUCLEOTIDE SEQUENCE [LARGE SCALE GENOMIC DNA]</scope>
    <source>
        <strain evidence="6 7">NRRL 3414</strain>
    </source>
</reference>
<dbReference type="EMBL" id="LFNT01000028">
    <property type="protein sequence ID" value="KMS72339.1"/>
    <property type="molecule type" value="Genomic_DNA"/>
</dbReference>
<keyword evidence="3" id="KW-0012">Acyltransferase</keyword>
<organism evidence="6 7">
    <name type="scientific">Streptomyces viridochromogenes</name>
    <dbReference type="NCBI Taxonomy" id="1938"/>
    <lineage>
        <taxon>Bacteria</taxon>
        <taxon>Bacillati</taxon>
        <taxon>Actinomycetota</taxon>
        <taxon>Actinomycetes</taxon>
        <taxon>Kitasatosporales</taxon>
        <taxon>Streptomycetaceae</taxon>
        <taxon>Streptomyces</taxon>
    </lineage>
</organism>
<sequence>MNDEVAVTGVGLVTPGGTGAPATWETVCAGRATARPDPVLSEMPVTMSCRVPALPSGRGGRLWRYDRGTRFLLTAAREALDHAGLHPDGWDPARVAVVIGTAAGGIDTLEAQHHKLLATGPAVVSPLTMPAFLPNMTAGHLALDLGVTGPSLQTSTACASGATALITACLLLKAGTCDIAIAGGTDAMVTPLCTAAFAKMGALSRRSHDPAHASRPFDKDRDGFVLGEGCGVLVLERGHHADARGAHVLARLAGHGATGDAYHATAPHPEGAGLRAATMTALAQAGATPDDVDHINAHGTSTPLNDSVEATVIRDLYRRRRPSVTSAKGALGHTMGAAGAVEAALTVLTITYATMPPTANFTAPDDTTAGIDIIASAARPRSVRLALSHSLGFGGHNTVLVFAAP</sequence>
<evidence type="ECO:0000256" key="4">
    <source>
        <dbReference type="RuleBase" id="RU003694"/>
    </source>
</evidence>
<dbReference type="SMART" id="SM00825">
    <property type="entry name" value="PKS_KS"/>
    <property type="match status" value="1"/>
</dbReference>
<proteinExistence type="inferred from homology"/>
<keyword evidence="2 4" id="KW-0808">Transferase</keyword>
<dbReference type="CDD" id="cd00834">
    <property type="entry name" value="KAS_I_II"/>
    <property type="match status" value="1"/>
</dbReference>
<protein>
    <submittedName>
        <fullName evidence="6">3-oxoacyl-ACP synthase</fullName>
    </submittedName>
</protein>
<dbReference type="Pfam" id="PF02801">
    <property type="entry name" value="Ketoacyl-synt_C"/>
    <property type="match status" value="1"/>
</dbReference>
<dbReference type="AlphaFoldDB" id="A0A0J7Z937"/>
<dbReference type="PATRIC" id="fig|1938.3.peg.4561"/>
<dbReference type="InterPro" id="IPR014031">
    <property type="entry name" value="Ketoacyl_synth_C"/>
</dbReference>
<dbReference type="PROSITE" id="PS00606">
    <property type="entry name" value="KS3_1"/>
    <property type="match status" value="1"/>
</dbReference>
<dbReference type="InterPro" id="IPR000794">
    <property type="entry name" value="Beta-ketoacyl_synthase"/>
</dbReference>
<comment type="similarity">
    <text evidence="1 4">Belongs to the thiolase-like superfamily. Beta-ketoacyl-ACP synthases family.</text>
</comment>
<evidence type="ECO:0000313" key="6">
    <source>
        <dbReference type="EMBL" id="KMS72339.1"/>
    </source>
</evidence>
<dbReference type="Gene3D" id="3.40.47.10">
    <property type="match status" value="2"/>
</dbReference>
<gene>
    <name evidence="6" type="ORF">ACM01_23655</name>
</gene>
<dbReference type="SUPFAM" id="SSF53901">
    <property type="entry name" value="Thiolase-like"/>
    <property type="match status" value="2"/>
</dbReference>
<dbReference type="InterPro" id="IPR020841">
    <property type="entry name" value="PKS_Beta-ketoAc_synthase_dom"/>
</dbReference>
<evidence type="ECO:0000259" key="5">
    <source>
        <dbReference type="PROSITE" id="PS52004"/>
    </source>
</evidence>